<dbReference type="GO" id="GO:0005524">
    <property type="term" value="F:ATP binding"/>
    <property type="evidence" value="ECO:0007669"/>
    <property type="project" value="UniProtKB-UniRule"/>
</dbReference>
<evidence type="ECO:0000256" key="3">
    <source>
        <dbReference type="PROSITE-ProRule" id="PRU10133"/>
    </source>
</evidence>
<dbReference type="CDD" id="cd23795">
    <property type="entry name" value="UBCc_UBE2G1"/>
    <property type="match status" value="1"/>
</dbReference>
<keyword evidence="4" id="KW-0067">ATP-binding</keyword>
<protein>
    <recommendedName>
        <fullName evidence="5">UBC core domain-containing protein</fullName>
    </recommendedName>
</protein>
<evidence type="ECO:0000259" key="5">
    <source>
        <dbReference type="PROSITE" id="PS50127"/>
    </source>
</evidence>
<sequence length="184" mass="20828">MRERNGGGVLQVFTMTDSKYGAILLQKQLKELLKNPVDGFSVGLVDDSDIYKWNVMIEGPSDTPYEGGFFPAILEFPKEYPSKPPKMTFKTPGFWHPNVHSDGKVCISILHEAKEDKFNQQEKMSEKWRPILGVEAVLLSVVSLLSDPNFESPANIDASVMLKKDPEGYRKKIRRLVRKSQDAL</sequence>
<organism evidence="6">
    <name type="scientific">Lotharella oceanica</name>
    <dbReference type="NCBI Taxonomy" id="641309"/>
    <lineage>
        <taxon>Eukaryota</taxon>
        <taxon>Sar</taxon>
        <taxon>Rhizaria</taxon>
        <taxon>Cercozoa</taxon>
        <taxon>Chlorarachniophyceae</taxon>
        <taxon>Lotharella</taxon>
    </lineage>
</organism>
<gene>
    <name evidence="6" type="ORF">LSP00402_LOCUS22657</name>
</gene>
<evidence type="ECO:0000256" key="1">
    <source>
        <dbReference type="ARBA" id="ARBA00022679"/>
    </source>
</evidence>
<dbReference type="InterPro" id="IPR016135">
    <property type="entry name" value="UBQ-conjugating_enzyme/RWD"/>
</dbReference>
<keyword evidence="1" id="KW-0808">Transferase</keyword>
<feature type="domain" description="UBC core" evidence="5">
    <location>
        <begin position="20"/>
        <end position="182"/>
    </location>
</feature>
<accession>A0A7S2U3Y6</accession>
<keyword evidence="4" id="KW-0547">Nucleotide-binding</keyword>
<name>A0A7S2U3Y6_9EUKA</name>
<dbReference type="SUPFAM" id="SSF54495">
    <property type="entry name" value="UBC-like"/>
    <property type="match status" value="1"/>
</dbReference>
<dbReference type="InterPro" id="IPR000608">
    <property type="entry name" value="UBC"/>
</dbReference>
<dbReference type="Pfam" id="PF00179">
    <property type="entry name" value="UQ_con"/>
    <property type="match status" value="1"/>
</dbReference>
<comment type="similarity">
    <text evidence="4">Belongs to the ubiquitin-conjugating enzyme family.</text>
</comment>
<feature type="active site" description="Glycyl thioester intermediate" evidence="3">
    <location>
        <position position="106"/>
    </location>
</feature>
<dbReference type="InterPro" id="IPR050113">
    <property type="entry name" value="Ub_conjugating_enzyme"/>
</dbReference>
<dbReference type="PROSITE" id="PS50127">
    <property type="entry name" value="UBC_2"/>
    <property type="match status" value="1"/>
</dbReference>
<evidence type="ECO:0000313" key="6">
    <source>
        <dbReference type="EMBL" id="CAD9778641.1"/>
    </source>
</evidence>
<dbReference type="InterPro" id="IPR023313">
    <property type="entry name" value="UBQ-conjugating_AS"/>
</dbReference>
<dbReference type="PANTHER" id="PTHR24067">
    <property type="entry name" value="UBIQUITIN-CONJUGATING ENZYME E2"/>
    <property type="match status" value="1"/>
</dbReference>
<dbReference type="EMBL" id="HBHP01036885">
    <property type="protein sequence ID" value="CAD9778641.1"/>
    <property type="molecule type" value="Transcribed_RNA"/>
</dbReference>
<evidence type="ECO:0000256" key="2">
    <source>
        <dbReference type="ARBA" id="ARBA00022786"/>
    </source>
</evidence>
<proteinExistence type="inferred from homology"/>
<dbReference type="SMART" id="SM00212">
    <property type="entry name" value="UBCc"/>
    <property type="match status" value="1"/>
</dbReference>
<dbReference type="AlphaFoldDB" id="A0A7S2U3Y6"/>
<dbReference type="GO" id="GO:0016740">
    <property type="term" value="F:transferase activity"/>
    <property type="evidence" value="ECO:0007669"/>
    <property type="project" value="UniProtKB-KW"/>
</dbReference>
<dbReference type="FunFam" id="3.10.110.10:FF:000051">
    <property type="entry name" value="ubiquitin-conjugating enzyme E2 R2-like"/>
    <property type="match status" value="1"/>
</dbReference>
<evidence type="ECO:0000256" key="4">
    <source>
        <dbReference type="RuleBase" id="RU362109"/>
    </source>
</evidence>
<dbReference type="PROSITE" id="PS00183">
    <property type="entry name" value="UBC_1"/>
    <property type="match status" value="1"/>
</dbReference>
<dbReference type="Gene3D" id="3.10.110.10">
    <property type="entry name" value="Ubiquitin Conjugating Enzyme"/>
    <property type="match status" value="1"/>
</dbReference>
<reference evidence="6" key="1">
    <citation type="submission" date="2021-01" db="EMBL/GenBank/DDBJ databases">
        <authorList>
            <person name="Corre E."/>
            <person name="Pelletier E."/>
            <person name="Niang G."/>
            <person name="Scheremetjew M."/>
            <person name="Finn R."/>
            <person name="Kale V."/>
            <person name="Holt S."/>
            <person name="Cochrane G."/>
            <person name="Meng A."/>
            <person name="Brown T."/>
            <person name="Cohen L."/>
        </authorList>
    </citation>
    <scope>NUCLEOTIDE SEQUENCE</scope>
    <source>
        <strain evidence="6">CCMP622</strain>
    </source>
</reference>
<keyword evidence="2 4" id="KW-0833">Ubl conjugation pathway</keyword>